<sequence length="320" mass="35872">MKHYIINIIIIIITGCTEISKSQQQFITKTKDIDSLALLYKEKADAKDDAGDKNGAIEDYSKAISINPNYVAAYYNRAIVKSSMGDKKGAIEDYSKAIELDPQKSGAYYGRGNAKSFLGDKKGGIIDLTKAIELTPQDIDAYINRAVMKYEIGDIEGELSDYRLAIKICKPNADLYNNLGRALYDLERFKESAEAYGEGIKHFPKDYRLYYGRGLARKRIGDKKGACEDWMKSSELGCVQANILLPLCDEYMKERTDSLKRQNEGERTLNKSVSELVQETFQGKVFSTHIRNAIALAEAPTQGQDIFHYAPKSAGAEDYE</sequence>
<comment type="caution">
    <text evidence="4">The sequence shown here is derived from an EMBL/GenBank/DDBJ whole genome shotgun (WGS) entry which is preliminary data.</text>
</comment>
<name>A0A7J5LG58_BACSE</name>
<dbReference type="SMART" id="SM00028">
    <property type="entry name" value="TPR"/>
    <property type="match status" value="5"/>
</dbReference>
<dbReference type="Pfam" id="PF00515">
    <property type="entry name" value="TPR_1"/>
    <property type="match status" value="1"/>
</dbReference>
<dbReference type="AlphaFoldDB" id="A0A7J5LG58"/>
<accession>A0A7J5LG58</accession>
<dbReference type="RefSeq" id="WP_151877379.1">
    <property type="nucleotide sequence ID" value="NZ_WCLE01000011.1"/>
</dbReference>
<proteinExistence type="predicted"/>
<dbReference type="SUPFAM" id="SSF48452">
    <property type="entry name" value="TPR-like"/>
    <property type="match status" value="2"/>
</dbReference>
<dbReference type="Proteomes" id="UP000467334">
    <property type="component" value="Unassembled WGS sequence"/>
</dbReference>
<feature type="non-terminal residue" evidence="4">
    <location>
        <position position="320"/>
    </location>
</feature>
<dbReference type="Pfam" id="PF13181">
    <property type="entry name" value="TPR_8"/>
    <property type="match status" value="2"/>
</dbReference>
<feature type="repeat" description="TPR" evidence="3">
    <location>
        <begin position="71"/>
        <end position="104"/>
    </location>
</feature>
<protein>
    <submittedName>
        <fullName evidence="4">Tetratricopeptide repeat protein</fullName>
    </submittedName>
</protein>
<dbReference type="InterPro" id="IPR011990">
    <property type="entry name" value="TPR-like_helical_dom_sf"/>
</dbReference>
<dbReference type="Pfam" id="PF13432">
    <property type="entry name" value="TPR_16"/>
    <property type="match status" value="1"/>
</dbReference>
<dbReference type="PROSITE" id="PS50005">
    <property type="entry name" value="TPR"/>
    <property type="match status" value="3"/>
</dbReference>
<keyword evidence="2 3" id="KW-0802">TPR repeat</keyword>
<reference evidence="4 5" key="1">
    <citation type="journal article" date="2019" name="Nat. Med.">
        <title>A library of human gut bacterial isolates paired with longitudinal multiomics data enables mechanistic microbiome research.</title>
        <authorList>
            <person name="Poyet M."/>
            <person name="Groussin M."/>
            <person name="Gibbons S.M."/>
            <person name="Avila-Pacheco J."/>
            <person name="Jiang X."/>
            <person name="Kearney S.M."/>
            <person name="Perrotta A.R."/>
            <person name="Berdy B."/>
            <person name="Zhao S."/>
            <person name="Lieberman T.D."/>
            <person name="Swanson P.K."/>
            <person name="Smith M."/>
            <person name="Roesemann S."/>
            <person name="Alexander J.E."/>
            <person name="Rich S.A."/>
            <person name="Livny J."/>
            <person name="Vlamakis H."/>
            <person name="Clish C."/>
            <person name="Bullock K."/>
            <person name="Deik A."/>
            <person name="Scott J."/>
            <person name="Pierce K.A."/>
            <person name="Xavier R.J."/>
            <person name="Alm E.J."/>
        </authorList>
    </citation>
    <scope>NUCLEOTIDE SEQUENCE [LARGE SCALE GENOMIC DNA]</scope>
    <source>
        <strain evidence="4 5">BIOML-A6</strain>
    </source>
</reference>
<dbReference type="GO" id="GO:0046813">
    <property type="term" value="P:receptor-mediated virion attachment to host cell"/>
    <property type="evidence" value="ECO:0007669"/>
    <property type="project" value="TreeGrafter"/>
</dbReference>
<dbReference type="EMBL" id="WCLE01000011">
    <property type="protein sequence ID" value="KAB5315134.1"/>
    <property type="molecule type" value="Genomic_DNA"/>
</dbReference>
<evidence type="ECO:0000313" key="4">
    <source>
        <dbReference type="EMBL" id="KAB5315134.1"/>
    </source>
</evidence>
<dbReference type="GO" id="GO:0009279">
    <property type="term" value="C:cell outer membrane"/>
    <property type="evidence" value="ECO:0007669"/>
    <property type="project" value="TreeGrafter"/>
</dbReference>
<dbReference type="PROSITE" id="PS50293">
    <property type="entry name" value="TPR_REGION"/>
    <property type="match status" value="1"/>
</dbReference>
<evidence type="ECO:0000313" key="5">
    <source>
        <dbReference type="Proteomes" id="UP000467334"/>
    </source>
</evidence>
<evidence type="ECO:0000256" key="3">
    <source>
        <dbReference type="PROSITE-ProRule" id="PRU00339"/>
    </source>
</evidence>
<dbReference type="Gene3D" id="1.25.40.10">
    <property type="entry name" value="Tetratricopeptide repeat domain"/>
    <property type="match status" value="2"/>
</dbReference>
<dbReference type="InterPro" id="IPR050498">
    <property type="entry name" value="Ycf3"/>
</dbReference>
<dbReference type="PANTHER" id="PTHR44858:SF1">
    <property type="entry name" value="UDP-N-ACETYLGLUCOSAMINE--PEPTIDE N-ACETYLGLUCOSAMINYLTRANSFERASE SPINDLY-RELATED"/>
    <property type="match status" value="1"/>
</dbReference>
<dbReference type="Gene3D" id="3.40.50.300">
    <property type="entry name" value="P-loop containing nucleotide triphosphate hydrolases"/>
    <property type="match status" value="1"/>
</dbReference>
<evidence type="ECO:0000256" key="1">
    <source>
        <dbReference type="ARBA" id="ARBA00022737"/>
    </source>
</evidence>
<keyword evidence="1" id="KW-0677">Repeat</keyword>
<dbReference type="InterPro" id="IPR027417">
    <property type="entry name" value="P-loop_NTPase"/>
</dbReference>
<dbReference type="PANTHER" id="PTHR44858">
    <property type="entry name" value="TETRATRICOPEPTIDE REPEAT PROTEIN 6"/>
    <property type="match status" value="1"/>
</dbReference>
<dbReference type="InterPro" id="IPR019734">
    <property type="entry name" value="TPR_rpt"/>
</dbReference>
<organism evidence="4 5">
    <name type="scientific">Bacteroides stercoris</name>
    <dbReference type="NCBI Taxonomy" id="46506"/>
    <lineage>
        <taxon>Bacteria</taxon>
        <taxon>Pseudomonadati</taxon>
        <taxon>Bacteroidota</taxon>
        <taxon>Bacteroidia</taxon>
        <taxon>Bacteroidales</taxon>
        <taxon>Bacteroidaceae</taxon>
        <taxon>Bacteroides</taxon>
    </lineage>
</organism>
<evidence type="ECO:0000256" key="2">
    <source>
        <dbReference type="ARBA" id="ARBA00022803"/>
    </source>
</evidence>
<feature type="repeat" description="TPR" evidence="3">
    <location>
        <begin position="37"/>
        <end position="70"/>
    </location>
</feature>
<dbReference type="PROSITE" id="PS51257">
    <property type="entry name" value="PROKAR_LIPOPROTEIN"/>
    <property type="match status" value="1"/>
</dbReference>
<feature type="repeat" description="TPR" evidence="3">
    <location>
        <begin position="173"/>
        <end position="206"/>
    </location>
</feature>
<gene>
    <name evidence="4" type="ORF">F9958_07110</name>
</gene>